<dbReference type="PATRIC" id="fig|482957.22.peg.1364"/>
<name>Q39HK5_BURL3</name>
<gene>
    <name evidence="2" type="ordered locus">Bcep18194_A4465</name>
</gene>
<dbReference type="HOGENOM" id="CLU_1238283_0_0_4"/>
<dbReference type="EMBL" id="CP000151">
    <property type="protein sequence ID" value="ABB08061.1"/>
    <property type="molecule type" value="Genomic_DNA"/>
</dbReference>
<organism evidence="2 3">
    <name type="scientific">Burkholderia lata (strain ATCC 17760 / DSM 23089 / LMG 22485 / NCIMB 9086 / R18194 / 383)</name>
    <dbReference type="NCBI Taxonomy" id="482957"/>
    <lineage>
        <taxon>Bacteria</taxon>
        <taxon>Pseudomonadati</taxon>
        <taxon>Pseudomonadota</taxon>
        <taxon>Betaproteobacteria</taxon>
        <taxon>Burkholderiales</taxon>
        <taxon>Burkholderiaceae</taxon>
        <taxon>Burkholderia</taxon>
        <taxon>Burkholderia cepacia complex</taxon>
    </lineage>
</organism>
<sequence length="223" mass="24695">MARRHVCSSRPFLYSNIQTSRPATVPGSPCMPRAYAVRDGMFHNCYACLSANQARYRQTSGQSHAPFDDVVRRISHSCRASIAHRIARIRRSALRFLDPLLLSVQSAARSNARPRSCTTDSPDTQRHSRRTNQRGGKCCECVTRVRNGVVASESGPCSARALMERSGNSADAHATNDAMRISAQRRAAKAAQVRQTIRSTHDACGLRHRSRAGIRPARTLILR</sequence>
<keyword evidence="3" id="KW-1185">Reference proteome</keyword>
<proteinExistence type="predicted"/>
<reference evidence="2" key="1">
    <citation type="submission" date="2009-01" db="EMBL/GenBank/DDBJ databases">
        <title>Complete sequence of chromosome 1 of Burkholderia sp. 383.</title>
        <authorList>
            <consortium name="US DOE Joint Genome Institute"/>
            <person name="Copeland A."/>
            <person name="Lucas S."/>
            <person name="Lapidus A."/>
            <person name="Barry K."/>
            <person name="Detter J.C."/>
            <person name="Glavina T."/>
            <person name="Hammon N."/>
            <person name="Israni S."/>
            <person name="Pitluck S."/>
            <person name="Chain P."/>
            <person name="Malfatti S."/>
            <person name="Shin M."/>
            <person name="Vergez L."/>
            <person name="Schmutz J."/>
            <person name="Larimer F."/>
            <person name="Land M."/>
            <person name="Kyrpides N."/>
            <person name="Lykidis A."/>
            <person name="Richardson P."/>
        </authorList>
    </citation>
    <scope>NUCLEOTIDE SEQUENCE</scope>
    <source>
        <strain evidence="2">383</strain>
    </source>
</reference>
<dbReference type="KEGG" id="bur:Bcep18194_A4465"/>
<evidence type="ECO:0000313" key="2">
    <source>
        <dbReference type="EMBL" id="ABB08061.1"/>
    </source>
</evidence>
<evidence type="ECO:0000313" key="3">
    <source>
        <dbReference type="Proteomes" id="UP000002705"/>
    </source>
</evidence>
<feature type="region of interest" description="Disordered" evidence="1">
    <location>
        <begin position="111"/>
        <end position="132"/>
    </location>
</feature>
<protein>
    <submittedName>
        <fullName evidence="2">Uncharacterized protein</fullName>
    </submittedName>
</protein>
<dbReference type="Proteomes" id="UP000002705">
    <property type="component" value="Chromosome 1"/>
</dbReference>
<dbReference type="AlphaFoldDB" id="Q39HK5"/>
<evidence type="ECO:0000256" key="1">
    <source>
        <dbReference type="SAM" id="MobiDB-lite"/>
    </source>
</evidence>
<accession>Q39HK5</accession>